<dbReference type="InterPro" id="IPR033788">
    <property type="entry name" value="VbhA-like"/>
</dbReference>
<comment type="caution">
    <text evidence="2">The sequence shown here is derived from an EMBL/GenBank/DDBJ whole genome shotgun (WGS) entry which is preliminary data.</text>
</comment>
<keyword evidence="3" id="KW-1185">Reference proteome</keyword>
<reference evidence="2" key="1">
    <citation type="submission" date="2023-12" db="EMBL/GenBank/DDBJ databases">
        <title>Mannheima indologenes sp. nov. proposed for Clade V organisms of Mannheimia.</title>
        <authorList>
            <person name="Christensen H."/>
        </authorList>
    </citation>
    <scope>NUCLEOTIDE SEQUENCE</scope>
    <source>
        <strain evidence="2">M14.4</strain>
    </source>
</reference>
<accession>A0ABU7ZCJ3</accession>
<dbReference type="CDD" id="cd11586">
    <property type="entry name" value="VbhA_like"/>
    <property type="match status" value="1"/>
</dbReference>
<dbReference type="InterPro" id="IPR043038">
    <property type="entry name" value="VbhA_sf"/>
</dbReference>
<dbReference type="EMBL" id="JBAJJM010000001">
    <property type="protein sequence ID" value="MEG9474984.1"/>
    <property type="molecule type" value="Genomic_DNA"/>
</dbReference>
<dbReference type="InterPro" id="IPR041535">
    <property type="entry name" value="VbhA"/>
</dbReference>
<evidence type="ECO:0000313" key="2">
    <source>
        <dbReference type="EMBL" id="MEG9474984.1"/>
    </source>
</evidence>
<dbReference type="Pfam" id="PF18495">
    <property type="entry name" value="VbhA"/>
    <property type="match status" value="1"/>
</dbReference>
<evidence type="ECO:0000259" key="1">
    <source>
        <dbReference type="Pfam" id="PF18495"/>
    </source>
</evidence>
<dbReference type="RefSeq" id="WP_334248530.1">
    <property type="nucleotide sequence ID" value="NZ_JBAJJJ010000011.1"/>
</dbReference>
<name>A0ABU7ZCJ3_9PAST</name>
<organism evidence="2 3">
    <name type="scientific">Mannheimia indoligenes</name>
    <dbReference type="NCBI Taxonomy" id="3103145"/>
    <lineage>
        <taxon>Bacteria</taxon>
        <taxon>Pseudomonadati</taxon>
        <taxon>Pseudomonadota</taxon>
        <taxon>Gammaproteobacteria</taxon>
        <taxon>Pasteurellales</taxon>
        <taxon>Pasteurellaceae</taxon>
        <taxon>Mannheimia</taxon>
    </lineage>
</organism>
<feature type="domain" description="Antitoxin VbhA" evidence="1">
    <location>
        <begin position="11"/>
        <end position="53"/>
    </location>
</feature>
<proteinExistence type="predicted"/>
<dbReference type="Gene3D" id="1.10.8.1050">
    <property type="entry name" value="Antitoxin VbhA-like"/>
    <property type="match status" value="1"/>
</dbReference>
<dbReference type="Proteomes" id="UP001432017">
    <property type="component" value="Unassembled WGS sequence"/>
</dbReference>
<evidence type="ECO:0000313" key="3">
    <source>
        <dbReference type="Proteomes" id="UP001432017"/>
    </source>
</evidence>
<gene>
    <name evidence="2" type="ORF">V6W77_01675</name>
</gene>
<sequence>MKLTEQEREFRIRTVQAAVDNNRLEGLNIDNETMTLFNAWIDNQISFDEVKRSIYEICGIRPLHG</sequence>
<protein>
    <submittedName>
        <fullName evidence="2">Antitoxin VbhA family protein</fullName>
    </submittedName>
</protein>